<dbReference type="PROSITE" id="PS00110">
    <property type="entry name" value="PYRUVATE_KINASE"/>
    <property type="match status" value="1"/>
</dbReference>
<evidence type="ECO:0000256" key="2">
    <source>
        <dbReference type="ARBA" id="ARBA00004997"/>
    </source>
</evidence>
<dbReference type="GO" id="GO:0005524">
    <property type="term" value="F:ATP binding"/>
    <property type="evidence" value="ECO:0007669"/>
    <property type="project" value="UniProtKB-KW"/>
</dbReference>
<proteinExistence type="inferred from homology"/>
<evidence type="ECO:0000256" key="8">
    <source>
        <dbReference type="ARBA" id="ARBA00022777"/>
    </source>
</evidence>
<dbReference type="Gene3D" id="3.20.20.60">
    <property type="entry name" value="Phosphoenolpyruvate-binding domains"/>
    <property type="match status" value="1"/>
</dbReference>
<protein>
    <recommendedName>
        <fullName evidence="4 13">Pyruvate kinase</fullName>
        <ecNumber evidence="4 13">2.7.1.40</ecNumber>
    </recommendedName>
</protein>
<keyword evidence="7" id="KW-0547">Nucleotide-binding</keyword>
<evidence type="ECO:0000256" key="9">
    <source>
        <dbReference type="ARBA" id="ARBA00022840"/>
    </source>
</evidence>
<comment type="catalytic activity">
    <reaction evidence="14">
        <text>pyruvate + ATP = phosphoenolpyruvate + ADP + H(+)</text>
        <dbReference type="Rhea" id="RHEA:18157"/>
        <dbReference type="ChEBI" id="CHEBI:15361"/>
        <dbReference type="ChEBI" id="CHEBI:15378"/>
        <dbReference type="ChEBI" id="CHEBI:30616"/>
        <dbReference type="ChEBI" id="CHEBI:58702"/>
        <dbReference type="ChEBI" id="CHEBI:456216"/>
        <dbReference type="EC" id="2.7.1.40"/>
    </reaction>
</comment>
<evidence type="ECO:0000256" key="4">
    <source>
        <dbReference type="ARBA" id="ARBA00012142"/>
    </source>
</evidence>
<feature type="domain" description="Pyruvate kinase barrel" evidence="15">
    <location>
        <begin position="5"/>
        <end position="322"/>
    </location>
</feature>
<dbReference type="EC" id="2.7.1.40" evidence="4 13"/>
<dbReference type="PRINTS" id="PR01050">
    <property type="entry name" value="PYRUVTKNASE"/>
</dbReference>
<keyword evidence="6" id="KW-0479">Metal-binding</keyword>
<keyword evidence="8 14" id="KW-0418">Kinase</keyword>
<dbReference type="Pfam" id="PF02887">
    <property type="entry name" value="PK_C"/>
    <property type="match status" value="1"/>
</dbReference>
<comment type="similarity">
    <text evidence="3 14">Belongs to the pyruvate kinase family.</text>
</comment>
<dbReference type="STRING" id="440168.SAMN04487974_107120"/>
<dbReference type="GO" id="GO:0016301">
    <property type="term" value="F:kinase activity"/>
    <property type="evidence" value="ECO:0007669"/>
    <property type="project" value="UniProtKB-KW"/>
</dbReference>
<dbReference type="Pfam" id="PF00224">
    <property type="entry name" value="PK"/>
    <property type="match status" value="1"/>
</dbReference>
<dbReference type="InterPro" id="IPR015813">
    <property type="entry name" value="Pyrv/PenolPyrv_kinase-like_dom"/>
</dbReference>
<evidence type="ECO:0000256" key="13">
    <source>
        <dbReference type="NCBIfam" id="TIGR01064"/>
    </source>
</evidence>
<gene>
    <name evidence="17" type="ORF">SAMN04487974_107120</name>
</gene>
<evidence type="ECO:0000256" key="1">
    <source>
        <dbReference type="ARBA" id="ARBA00001958"/>
    </source>
</evidence>
<dbReference type="Proteomes" id="UP000199495">
    <property type="component" value="Unassembled WGS sequence"/>
</dbReference>
<dbReference type="NCBIfam" id="TIGR01064">
    <property type="entry name" value="pyruv_kin"/>
    <property type="match status" value="1"/>
</dbReference>
<reference evidence="17 18" key="1">
    <citation type="submission" date="2016-10" db="EMBL/GenBank/DDBJ databases">
        <authorList>
            <person name="de Groot N.N."/>
        </authorList>
    </citation>
    <scope>NUCLEOTIDE SEQUENCE [LARGE SCALE GENOMIC DNA]</scope>
    <source>
        <strain evidence="17 18">CGMCC 1.10267</strain>
    </source>
</reference>
<dbReference type="GO" id="GO:0004743">
    <property type="term" value="F:pyruvate kinase activity"/>
    <property type="evidence" value="ECO:0007669"/>
    <property type="project" value="UniProtKB-UniRule"/>
</dbReference>
<evidence type="ECO:0000256" key="10">
    <source>
        <dbReference type="ARBA" id="ARBA00022842"/>
    </source>
</evidence>
<dbReference type="InterPro" id="IPR015793">
    <property type="entry name" value="Pyrv_Knase_brl"/>
</dbReference>
<evidence type="ECO:0000256" key="6">
    <source>
        <dbReference type="ARBA" id="ARBA00022723"/>
    </source>
</evidence>
<keyword evidence="10 14" id="KW-0460">Magnesium</keyword>
<keyword evidence="5 14" id="KW-0808">Transferase</keyword>
<comment type="cofactor">
    <cofactor evidence="1">
        <name>K(+)</name>
        <dbReference type="ChEBI" id="CHEBI:29103"/>
    </cofactor>
</comment>
<evidence type="ECO:0000259" key="15">
    <source>
        <dbReference type="Pfam" id="PF00224"/>
    </source>
</evidence>
<dbReference type="InterPro" id="IPR001697">
    <property type="entry name" value="Pyr_Knase"/>
</dbReference>
<dbReference type="GO" id="GO:0000287">
    <property type="term" value="F:magnesium ion binding"/>
    <property type="evidence" value="ECO:0007669"/>
    <property type="project" value="UniProtKB-UniRule"/>
</dbReference>
<feature type="domain" description="Pyruvate kinase C-terminal" evidence="16">
    <location>
        <begin position="355"/>
        <end position="467"/>
    </location>
</feature>
<keyword evidence="11 14" id="KW-0324">Glycolysis</keyword>
<evidence type="ECO:0000256" key="11">
    <source>
        <dbReference type="ARBA" id="ARBA00023152"/>
    </source>
</evidence>
<dbReference type="EMBL" id="FNCS01000007">
    <property type="protein sequence ID" value="SDG75474.1"/>
    <property type="molecule type" value="Genomic_DNA"/>
</dbReference>
<dbReference type="InterPro" id="IPR015795">
    <property type="entry name" value="Pyrv_Knase_C"/>
</dbReference>
<dbReference type="InterPro" id="IPR036918">
    <property type="entry name" value="Pyrv_Knase_C_sf"/>
</dbReference>
<evidence type="ECO:0000256" key="7">
    <source>
        <dbReference type="ARBA" id="ARBA00022741"/>
    </source>
</evidence>
<dbReference type="FunFam" id="2.40.33.10:FF:000001">
    <property type="entry name" value="Pyruvate kinase"/>
    <property type="match status" value="1"/>
</dbReference>
<dbReference type="SUPFAM" id="SSF51621">
    <property type="entry name" value="Phosphoenolpyruvate/pyruvate domain"/>
    <property type="match status" value="1"/>
</dbReference>
<keyword evidence="18" id="KW-1185">Reference proteome</keyword>
<evidence type="ECO:0000259" key="16">
    <source>
        <dbReference type="Pfam" id="PF02887"/>
    </source>
</evidence>
<dbReference type="InterPro" id="IPR011037">
    <property type="entry name" value="Pyrv_Knase-like_insert_dom_sf"/>
</dbReference>
<evidence type="ECO:0000256" key="14">
    <source>
        <dbReference type="RuleBase" id="RU000504"/>
    </source>
</evidence>
<dbReference type="InterPro" id="IPR015806">
    <property type="entry name" value="Pyrv_Knase_insert_dom_sf"/>
</dbReference>
<dbReference type="NCBIfam" id="NF004491">
    <property type="entry name" value="PRK05826.1"/>
    <property type="match status" value="1"/>
</dbReference>
<evidence type="ECO:0000313" key="18">
    <source>
        <dbReference type="Proteomes" id="UP000199495"/>
    </source>
</evidence>
<evidence type="ECO:0000256" key="12">
    <source>
        <dbReference type="ARBA" id="ARBA00023317"/>
    </source>
</evidence>
<evidence type="ECO:0000313" key="17">
    <source>
        <dbReference type="EMBL" id="SDG75474.1"/>
    </source>
</evidence>
<accession>A0A1G7WUD5</accession>
<dbReference type="SUPFAM" id="SSF52935">
    <property type="entry name" value="PK C-terminal domain-like"/>
    <property type="match status" value="1"/>
</dbReference>
<dbReference type="SUPFAM" id="SSF50800">
    <property type="entry name" value="PK beta-barrel domain-like"/>
    <property type="match status" value="1"/>
</dbReference>
<dbReference type="PANTHER" id="PTHR11817">
    <property type="entry name" value="PYRUVATE KINASE"/>
    <property type="match status" value="1"/>
</dbReference>
<dbReference type="Gene3D" id="2.40.33.10">
    <property type="entry name" value="PK beta-barrel domain-like"/>
    <property type="match status" value="1"/>
</dbReference>
<dbReference type="NCBIfam" id="NF004886">
    <property type="entry name" value="PRK06247.1"/>
    <property type="match status" value="1"/>
</dbReference>
<evidence type="ECO:0000256" key="3">
    <source>
        <dbReference type="ARBA" id="ARBA00008663"/>
    </source>
</evidence>
<dbReference type="OrthoDB" id="9812123at2"/>
<dbReference type="InterPro" id="IPR040442">
    <property type="entry name" value="Pyrv_kinase-like_dom_sf"/>
</dbReference>
<keyword evidence="12 17" id="KW-0670">Pyruvate</keyword>
<name>A0A1G7WUD5_9HYPH</name>
<comment type="pathway">
    <text evidence="2 14">Carbohydrate degradation; glycolysis; pyruvate from D-glyceraldehyde 3-phosphate: step 5/5.</text>
</comment>
<organism evidence="17 18">
    <name type="scientific">Pelagibacterium luteolum</name>
    <dbReference type="NCBI Taxonomy" id="440168"/>
    <lineage>
        <taxon>Bacteria</taxon>
        <taxon>Pseudomonadati</taxon>
        <taxon>Pseudomonadota</taxon>
        <taxon>Alphaproteobacteria</taxon>
        <taxon>Hyphomicrobiales</taxon>
        <taxon>Devosiaceae</taxon>
        <taxon>Pelagibacterium</taxon>
    </lineage>
</organism>
<keyword evidence="9" id="KW-0067">ATP-binding</keyword>
<sequence>MKRSRRVKILATLGPASNDIKVIEELARAGADVFRINMSHASHELMRETVAKIRQVERTLRYPIGILVDLQGPKLRVGTFAEGSVMLGKGETFTLDASDLPGDKTRVYLPHPEILASVSVGDRLLLDDGKIELRVTATSPEAINTTVVYGGKLSNRKGVSLPDTMLTVGVLTEKDRADLKAALETEIDWVALSFVQRPEDMIEVRKLVQGRAGVLAKIEKPQAIDRLEEIIRLSDAIMIARGDLGVEMPLETVPGLQKRMIRMCRRLGKPVVVATQMLESMITSPVPTRAEVSDVSIAVFEGADAVMLSAESASGSYPVEAVVTMNKIAEAVEQDALYQGIIRAQATEPEATAADAISAATRQVAETLDLAAIVTYTSSGSTGIRASRERPSKPIIALSPKITTVRRLSIVWGLHCVQTEDAISLEDMVDRACSIAYVEGLARPGDRVAITAGVPLGTPGATNMLRIAFVGQDGAGGS</sequence>
<dbReference type="AlphaFoldDB" id="A0A1G7WUD5"/>
<dbReference type="NCBIfam" id="NF004978">
    <property type="entry name" value="PRK06354.1"/>
    <property type="match status" value="1"/>
</dbReference>
<dbReference type="UniPathway" id="UPA00109">
    <property type="reaction ID" value="UER00188"/>
</dbReference>
<dbReference type="InterPro" id="IPR018209">
    <property type="entry name" value="Pyrv_Knase_AS"/>
</dbReference>
<dbReference type="GO" id="GO:0030955">
    <property type="term" value="F:potassium ion binding"/>
    <property type="evidence" value="ECO:0007669"/>
    <property type="project" value="UniProtKB-UniRule"/>
</dbReference>
<dbReference type="RefSeq" id="WP_090596971.1">
    <property type="nucleotide sequence ID" value="NZ_FNCS01000007.1"/>
</dbReference>
<dbReference type="Gene3D" id="3.40.1380.20">
    <property type="entry name" value="Pyruvate kinase, C-terminal domain"/>
    <property type="match status" value="1"/>
</dbReference>
<evidence type="ECO:0000256" key="5">
    <source>
        <dbReference type="ARBA" id="ARBA00022679"/>
    </source>
</evidence>